<dbReference type="InterPro" id="IPR050180">
    <property type="entry name" value="RNR_Ribonuclease"/>
</dbReference>
<evidence type="ECO:0000259" key="9">
    <source>
        <dbReference type="PROSITE" id="PS50126"/>
    </source>
</evidence>
<keyword evidence="4 7" id="KW-0378">Hydrolase</keyword>
<dbReference type="NCBIfam" id="TIGR02063">
    <property type="entry name" value="RNase_R"/>
    <property type="match status" value="1"/>
</dbReference>
<dbReference type="PROSITE" id="PS01175">
    <property type="entry name" value="RIBONUCLEASE_II"/>
    <property type="match status" value="1"/>
</dbReference>
<evidence type="ECO:0000256" key="1">
    <source>
        <dbReference type="ARBA" id="ARBA00001849"/>
    </source>
</evidence>
<sequence length="739" mass="85424">MNDKNLKEEILKRIDKNPLLQKEIYESFKAHSKTEKEAIRNALKELQEEGKIYKDSRNRYCKVDENLAIGIINFTKRGSMAFVECEDGRKIAVKVENSGISLHKDEVAVEIIGTWKELPEGKVIRILKRGLKYVIGEFERKGIFGFVVPIDGKINMDFYVSPEHIGLAKNGQIVKAKIIRYQSPTKNPEVEIVEVLGDKDDPSIDLPIVIFKHDLPEPGYFPKKVLEEADKLPDKVLPEELKGRKDFRKERIFTIDGDTAKDFDDAVGIKKLKNGNYLLGVHIADVSHYVKEGSEIEKEAYKRGTSVYLIDTVIPMLPFKLSNEICSLNEGQDRLTMSLIMEIDPYGHLVNSRIYNGVIRSVKRLTYSKVNELLSDNCSPEVEKDIGFLKPDLEMMKELMEILSKKRKERGSIIDIESHEVQFIFDEKGYVKDILPVERGVSEQMIEEFMVLANETVASYFDVKELPFLYRVHEYPDPDLILQLHNYLELLGIKVKMPATIQPKFLQEILERTKDHPLSKNIQMMLVRTMKRALYSETNIGHFGLASTSYTHFTSPIRRYPDLIVHRLLKEFMRHKGSLSNKEIKKYSYLLPKVALHSSEREKIADQAEWDLIDMKKVEYISRHIGDVYEVYITGVTRFGLFVEVPTKMISGLIHISELHDDYYNYDEKTNSLIGERTGKIYRIGDKLEAVVVRADKLRMEVDFVPYVEDELAKYSQQYPNAKIKGLKKNNKISKKRKK</sequence>
<dbReference type="GO" id="GO:0005829">
    <property type="term" value="C:cytosol"/>
    <property type="evidence" value="ECO:0007669"/>
    <property type="project" value="TreeGrafter"/>
</dbReference>
<dbReference type="SMART" id="SM00955">
    <property type="entry name" value="RNB"/>
    <property type="match status" value="1"/>
</dbReference>
<evidence type="ECO:0000313" key="11">
    <source>
        <dbReference type="Proteomes" id="UP000032809"/>
    </source>
</evidence>
<dbReference type="InterPro" id="IPR001900">
    <property type="entry name" value="RNase_II/R"/>
</dbReference>
<feature type="domain" description="S1 motif" evidence="9">
    <location>
        <begin position="626"/>
        <end position="707"/>
    </location>
</feature>
<evidence type="ECO:0000256" key="5">
    <source>
        <dbReference type="ARBA" id="ARBA00022839"/>
    </source>
</evidence>
<reference evidence="11" key="1">
    <citation type="submission" date="2014-11" db="EMBL/GenBank/DDBJ databases">
        <authorList>
            <person name="Wibberg D."/>
        </authorList>
    </citation>
    <scope>NUCLEOTIDE SEQUENCE [LARGE SCALE GENOMIC DNA]</scope>
    <source>
        <strain evidence="11">L3</strain>
    </source>
</reference>
<evidence type="ECO:0000256" key="7">
    <source>
        <dbReference type="HAMAP-Rule" id="MF_01895"/>
    </source>
</evidence>
<dbReference type="RefSeq" id="WP_045087605.1">
    <property type="nucleotide sequence ID" value="NZ_LN824141.1"/>
</dbReference>
<dbReference type="InterPro" id="IPR022966">
    <property type="entry name" value="RNase_II/R_CS"/>
</dbReference>
<dbReference type="InterPro" id="IPR040476">
    <property type="entry name" value="CSD2"/>
</dbReference>
<name>A0A0C7P285_DEFTU</name>
<dbReference type="Pfam" id="PF00773">
    <property type="entry name" value="RNB"/>
    <property type="match status" value="1"/>
</dbReference>
<dbReference type="SMART" id="SM00316">
    <property type="entry name" value="S1"/>
    <property type="match status" value="1"/>
</dbReference>
<dbReference type="InterPro" id="IPR012340">
    <property type="entry name" value="NA-bd_OB-fold"/>
</dbReference>
<gene>
    <name evidence="7" type="primary">rnr</name>
    <name evidence="10" type="synonym">vacB</name>
    <name evidence="10" type="ORF">DTL3_0774</name>
</gene>
<dbReference type="KEGG" id="dtn:DTL3_0774"/>
<comment type="catalytic activity">
    <reaction evidence="1 7">
        <text>Exonucleolytic cleavage in the 3'- to 5'-direction to yield nucleoside 5'-phosphates.</text>
        <dbReference type="EC" id="3.1.13.1"/>
    </reaction>
</comment>
<dbReference type="InterPro" id="IPR004476">
    <property type="entry name" value="RNase_II/RNase_R"/>
</dbReference>
<comment type="subcellular location">
    <subcellularLocation>
        <location evidence="7">Cytoplasm</location>
    </subcellularLocation>
</comment>
<dbReference type="PATRIC" id="fig|1006576.9.peg.763"/>
<dbReference type="PROSITE" id="PS50126">
    <property type="entry name" value="S1"/>
    <property type="match status" value="1"/>
</dbReference>
<dbReference type="Pfam" id="PF17876">
    <property type="entry name" value="CSD2"/>
    <property type="match status" value="1"/>
</dbReference>
<keyword evidence="3 7" id="KW-0540">Nuclease</keyword>
<dbReference type="HAMAP" id="MF_01895">
    <property type="entry name" value="RNase_R"/>
    <property type="match status" value="1"/>
</dbReference>
<keyword evidence="5 7" id="KW-0269">Exonuclease</keyword>
<dbReference type="Gene3D" id="2.40.50.140">
    <property type="entry name" value="Nucleic acid-binding proteins"/>
    <property type="match status" value="1"/>
</dbReference>
<dbReference type="GO" id="GO:0003723">
    <property type="term" value="F:RNA binding"/>
    <property type="evidence" value="ECO:0007669"/>
    <property type="project" value="UniProtKB-UniRule"/>
</dbReference>
<evidence type="ECO:0000256" key="2">
    <source>
        <dbReference type="ARBA" id="ARBA00022490"/>
    </source>
</evidence>
<evidence type="ECO:0000256" key="8">
    <source>
        <dbReference type="SAM" id="Coils"/>
    </source>
</evidence>
<comment type="similarity">
    <text evidence="7">Belongs to the RNR ribonuclease family. RNase R subfamily.</text>
</comment>
<dbReference type="Proteomes" id="UP000032809">
    <property type="component" value="Chromosome I"/>
</dbReference>
<dbReference type="GO" id="GO:0006402">
    <property type="term" value="P:mRNA catabolic process"/>
    <property type="evidence" value="ECO:0007669"/>
    <property type="project" value="TreeGrafter"/>
</dbReference>
<dbReference type="PANTHER" id="PTHR23355">
    <property type="entry name" value="RIBONUCLEASE"/>
    <property type="match status" value="1"/>
</dbReference>
<dbReference type="SUPFAM" id="SSF50249">
    <property type="entry name" value="Nucleic acid-binding proteins"/>
    <property type="match status" value="3"/>
</dbReference>
<evidence type="ECO:0000256" key="6">
    <source>
        <dbReference type="ARBA" id="ARBA00022884"/>
    </source>
</evidence>
<accession>A0A0C7P285</accession>
<organism evidence="10 11">
    <name type="scientific">Defluviitoga tunisiensis</name>
    <dbReference type="NCBI Taxonomy" id="1006576"/>
    <lineage>
        <taxon>Bacteria</taxon>
        <taxon>Thermotogati</taxon>
        <taxon>Thermotogota</taxon>
        <taxon>Thermotogae</taxon>
        <taxon>Petrotogales</taxon>
        <taxon>Petrotogaceae</taxon>
        <taxon>Defluviitoga</taxon>
    </lineage>
</organism>
<dbReference type="InterPro" id="IPR011805">
    <property type="entry name" value="RNase_R"/>
</dbReference>
<dbReference type="AlphaFoldDB" id="A0A0C7P285"/>
<dbReference type="PANTHER" id="PTHR23355:SF9">
    <property type="entry name" value="DIS3-LIKE EXONUCLEASE 2"/>
    <property type="match status" value="1"/>
</dbReference>
<dbReference type="EMBL" id="LN824141">
    <property type="protein sequence ID" value="CEP78084.1"/>
    <property type="molecule type" value="Genomic_DNA"/>
</dbReference>
<protein>
    <recommendedName>
        <fullName evidence="7">Ribonuclease R</fullName>
        <shortName evidence="7">RNase R</shortName>
        <ecNumber evidence="7">3.1.13.1</ecNumber>
    </recommendedName>
</protein>
<keyword evidence="11" id="KW-1185">Reference proteome</keyword>
<dbReference type="EC" id="3.1.13.1" evidence="7"/>
<evidence type="ECO:0000256" key="4">
    <source>
        <dbReference type="ARBA" id="ARBA00022801"/>
    </source>
</evidence>
<evidence type="ECO:0000313" key="10">
    <source>
        <dbReference type="EMBL" id="CEP78084.1"/>
    </source>
</evidence>
<keyword evidence="8" id="KW-0175">Coiled coil</keyword>
<dbReference type="OrthoDB" id="9764149at2"/>
<evidence type="ECO:0000256" key="3">
    <source>
        <dbReference type="ARBA" id="ARBA00022722"/>
    </source>
</evidence>
<keyword evidence="2 7" id="KW-0963">Cytoplasm</keyword>
<comment type="function">
    <text evidence="7">3'-5' exoribonuclease that releases 5'-nucleoside monophosphates and is involved in maturation of structured RNAs.</text>
</comment>
<dbReference type="InterPro" id="IPR003029">
    <property type="entry name" value="S1_domain"/>
</dbReference>
<proteinExistence type="inferred from homology"/>
<feature type="coiled-coil region" evidence="8">
    <location>
        <begin position="29"/>
        <end position="56"/>
    </location>
</feature>
<dbReference type="STRING" id="1006576.DTL3_0774"/>
<dbReference type="GO" id="GO:0008859">
    <property type="term" value="F:exoribonuclease II activity"/>
    <property type="evidence" value="ECO:0007669"/>
    <property type="project" value="UniProtKB-UniRule"/>
</dbReference>
<dbReference type="Pfam" id="PF00575">
    <property type="entry name" value="S1"/>
    <property type="match status" value="1"/>
</dbReference>
<dbReference type="NCBIfam" id="TIGR00358">
    <property type="entry name" value="3_prime_RNase"/>
    <property type="match status" value="1"/>
</dbReference>
<dbReference type="HOGENOM" id="CLU_002333_4_1_0"/>
<dbReference type="CDD" id="cd04471">
    <property type="entry name" value="S1_RNase_R"/>
    <property type="match status" value="1"/>
</dbReference>
<keyword evidence="6 7" id="KW-0694">RNA-binding</keyword>